<comment type="subcellular location">
    <subcellularLocation>
        <location evidence="1">Membrane</location>
        <topology evidence="1">Multi-pass membrane protein</topology>
    </subcellularLocation>
</comment>
<dbReference type="PANTHER" id="PTHR31645">
    <property type="entry name" value="OLIGOPEPTIDE TRANSPORTER YGL114W-RELATED"/>
    <property type="match status" value="1"/>
</dbReference>
<keyword evidence="9" id="KW-1185">Reference proteome</keyword>
<dbReference type="Proteomes" id="UP000245207">
    <property type="component" value="Unassembled WGS sequence"/>
</dbReference>
<sequence>MAIVSAATLPHIFHQLKWYHIAAFYVFATVLALCNAYGCGLTHWTLASTYGKMFMVQFNVGADAERAKTPCCWSLGLRLGFQPYLHLYIIILYIVKKAKMLSSRK</sequence>
<evidence type="ECO:0000256" key="6">
    <source>
        <dbReference type="ARBA" id="ARBA00023136"/>
    </source>
</evidence>
<name>A0A2U1LER3_ARTAN</name>
<dbReference type="AlphaFoldDB" id="A0A2U1LER3"/>
<dbReference type="GO" id="GO:0035673">
    <property type="term" value="F:oligopeptide transmembrane transporter activity"/>
    <property type="evidence" value="ECO:0007669"/>
    <property type="project" value="InterPro"/>
</dbReference>
<dbReference type="GO" id="GO:0016020">
    <property type="term" value="C:membrane"/>
    <property type="evidence" value="ECO:0007669"/>
    <property type="project" value="UniProtKB-SubCell"/>
</dbReference>
<gene>
    <name evidence="8" type="ORF">CTI12_AA494810</name>
</gene>
<evidence type="ECO:0000256" key="4">
    <source>
        <dbReference type="ARBA" id="ARBA00022692"/>
    </source>
</evidence>
<feature type="transmembrane region" description="Helical" evidence="7">
    <location>
        <begin position="21"/>
        <end position="46"/>
    </location>
</feature>
<dbReference type="OrthoDB" id="838153at2759"/>
<evidence type="ECO:0000256" key="2">
    <source>
        <dbReference type="ARBA" id="ARBA00010276"/>
    </source>
</evidence>
<keyword evidence="5 7" id="KW-1133">Transmembrane helix</keyword>
<dbReference type="Pfam" id="PF03169">
    <property type="entry name" value="OPT"/>
    <property type="match status" value="1"/>
</dbReference>
<dbReference type="InterPro" id="IPR045035">
    <property type="entry name" value="YSL-like"/>
</dbReference>
<evidence type="ECO:0000256" key="5">
    <source>
        <dbReference type="ARBA" id="ARBA00022989"/>
    </source>
</evidence>
<evidence type="ECO:0000256" key="1">
    <source>
        <dbReference type="ARBA" id="ARBA00004141"/>
    </source>
</evidence>
<keyword evidence="3" id="KW-0813">Transport</keyword>
<accession>A0A2U1LER3</accession>
<comment type="similarity">
    <text evidence="2">Belongs to the YSL (TC 2.A.67.2) family.</text>
</comment>
<dbReference type="PANTHER" id="PTHR31645:SF22">
    <property type="entry name" value="METAL-NICOTIANAMINE TRANSPORTER YSL7-RELATED"/>
    <property type="match status" value="1"/>
</dbReference>
<evidence type="ECO:0000256" key="7">
    <source>
        <dbReference type="SAM" id="Phobius"/>
    </source>
</evidence>
<keyword evidence="4 7" id="KW-0812">Transmembrane</keyword>
<dbReference type="EMBL" id="PKPP01009782">
    <property type="protein sequence ID" value="PWA47486.1"/>
    <property type="molecule type" value="Genomic_DNA"/>
</dbReference>
<evidence type="ECO:0000313" key="8">
    <source>
        <dbReference type="EMBL" id="PWA47486.1"/>
    </source>
</evidence>
<evidence type="ECO:0000313" key="9">
    <source>
        <dbReference type="Proteomes" id="UP000245207"/>
    </source>
</evidence>
<dbReference type="STRING" id="35608.A0A2U1LER3"/>
<feature type="transmembrane region" description="Helical" evidence="7">
    <location>
        <begin position="75"/>
        <end position="95"/>
    </location>
</feature>
<dbReference type="InterPro" id="IPR004813">
    <property type="entry name" value="OPT"/>
</dbReference>
<proteinExistence type="inferred from homology"/>
<organism evidence="8 9">
    <name type="scientific">Artemisia annua</name>
    <name type="common">Sweet wormwood</name>
    <dbReference type="NCBI Taxonomy" id="35608"/>
    <lineage>
        <taxon>Eukaryota</taxon>
        <taxon>Viridiplantae</taxon>
        <taxon>Streptophyta</taxon>
        <taxon>Embryophyta</taxon>
        <taxon>Tracheophyta</taxon>
        <taxon>Spermatophyta</taxon>
        <taxon>Magnoliopsida</taxon>
        <taxon>eudicotyledons</taxon>
        <taxon>Gunneridae</taxon>
        <taxon>Pentapetalae</taxon>
        <taxon>asterids</taxon>
        <taxon>campanulids</taxon>
        <taxon>Asterales</taxon>
        <taxon>Asteraceae</taxon>
        <taxon>Asteroideae</taxon>
        <taxon>Anthemideae</taxon>
        <taxon>Artemisiinae</taxon>
        <taxon>Artemisia</taxon>
    </lineage>
</organism>
<keyword evidence="6 7" id="KW-0472">Membrane</keyword>
<evidence type="ECO:0000256" key="3">
    <source>
        <dbReference type="ARBA" id="ARBA00022448"/>
    </source>
</evidence>
<comment type="caution">
    <text evidence="8">The sequence shown here is derived from an EMBL/GenBank/DDBJ whole genome shotgun (WGS) entry which is preliminary data.</text>
</comment>
<reference evidence="8 9" key="1">
    <citation type="journal article" date="2018" name="Mol. Plant">
        <title>The genome of Artemisia annua provides insight into the evolution of Asteraceae family and artemisinin biosynthesis.</title>
        <authorList>
            <person name="Shen Q."/>
            <person name="Zhang L."/>
            <person name="Liao Z."/>
            <person name="Wang S."/>
            <person name="Yan T."/>
            <person name="Shi P."/>
            <person name="Liu M."/>
            <person name="Fu X."/>
            <person name="Pan Q."/>
            <person name="Wang Y."/>
            <person name="Lv Z."/>
            <person name="Lu X."/>
            <person name="Zhang F."/>
            <person name="Jiang W."/>
            <person name="Ma Y."/>
            <person name="Chen M."/>
            <person name="Hao X."/>
            <person name="Li L."/>
            <person name="Tang Y."/>
            <person name="Lv G."/>
            <person name="Zhou Y."/>
            <person name="Sun X."/>
            <person name="Brodelius P.E."/>
            <person name="Rose J.K.C."/>
            <person name="Tang K."/>
        </authorList>
    </citation>
    <scope>NUCLEOTIDE SEQUENCE [LARGE SCALE GENOMIC DNA]</scope>
    <source>
        <strain evidence="9">cv. Huhao1</strain>
        <tissue evidence="8">Leaf</tissue>
    </source>
</reference>
<protein>
    <submittedName>
        <fullName evidence="8">Uncharacterized protein</fullName>
    </submittedName>
</protein>